<comment type="cofactor">
    <cofactor evidence="10">
        <name>Zn(2+)</name>
        <dbReference type="ChEBI" id="CHEBI:29105"/>
    </cofactor>
    <text evidence="10">Binds 1 zinc ion per subunit.</text>
</comment>
<evidence type="ECO:0000256" key="1">
    <source>
        <dbReference type="ARBA" id="ARBA00022490"/>
    </source>
</evidence>
<evidence type="ECO:0000256" key="6">
    <source>
        <dbReference type="ARBA" id="ARBA00022801"/>
    </source>
</evidence>
<dbReference type="InterPro" id="IPR030378">
    <property type="entry name" value="G_CP_dom"/>
</dbReference>
<dbReference type="Proteomes" id="UP000239736">
    <property type="component" value="Unassembled WGS sequence"/>
</dbReference>
<evidence type="ECO:0000259" key="13">
    <source>
        <dbReference type="PROSITE" id="PS51721"/>
    </source>
</evidence>
<evidence type="ECO:0000256" key="4">
    <source>
        <dbReference type="ARBA" id="ARBA00022730"/>
    </source>
</evidence>
<name>A0A2S5JLR5_9RHOB</name>
<dbReference type="InterPro" id="IPR004881">
    <property type="entry name" value="Ribosome_biogen_GTPase_RsgA"/>
</dbReference>
<comment type="caution">
    <text evidence="14">The sequence shown here is derived from an EMBL/GenBank/DDBJ whole genome shotgun (WGS) entry which is preliminary data.</text>
</comment>
<dbReference type="SUPFAM" id="SSF52540">
    <property type="entry name" value="P-loop containing nucleoside triphosphate hydrolases"/>
    <property type="match status" value="1"/>
</dbReference>
<evidence type="ECO:0000259" key="12">
    <source>
        <dbReference type="PROSITE" id="PS50936"/>
    </source>
</evidence>
<feature type="binding site" evidence="10">
    <location>
        <position position="289"/>
    </location>
    <ligand>
        <name>Zn(2+)</name>
        <dbReference type="ChEBI" id="CHEBI:29105"/>
    </ligand>
</feature>
<comment type="similarity">
    <text evidence="10">Belongs to the TRAFAC class YlqF/YawG GTPase family. RsgA subfamily.</text>
</comment>
<feature type="binding site" evidence="10">
    <location>
        <begin position="144"/>
        <end position="147"/>
    </location>
    <ligand>
        <name>GTP</name>
        <dbReference type="ChEBI" id="CHEBI:37565"/>
    </ligand>
</feature>
<accession>A0A2S5JLR5</accession>
<keyword evidence="15" id="KW-1185">Reference proteome</keyword>
<dbReference type="GO" id="GO:0003924">
    <property type="term" value="F:GTPase activity"/>
    <property type="evidence" value="ECO:0007669"/>
    <property type="project" value="UniProtKB-UniRule"/>
</dbReference>
<reference evidence="14 15" key="1">
    <citation type="submission" date="2018-01" db="EMBL/GenBank/DDBJ databases">
        <title>Genomic Encyclopedia of Archaeal and Bacterial Type Strains, Phase II (KMG-II): from individual species to whole genera.</title>
        <authorList>
            <person name="Goeker M."/>
        </authorList>
    </citation>
    <scope>NUCLEOTIDE SEQUENCE [LARGE SCALE GENOMIC DNA]</scope>
    <source>
        <strain evidence="14 15">DSM 12048</strain>
    </source>
</reference>
<proteinExistence type="inferred from homology"/>
<dbReference type="Gene3D" id="3.40.50.300">
    <property type="entry name" value="P-loop containing nucleotide triphosphate hydrolases"/>
    <property type="match status" value="1"/>
</dbReference>
<evidence type="ECO:0000313" key="14">
    <source>
        <dbReference type="EMBL" id="PPB82185.1"/>
    </source>
</evidence>
<dbReference type="GO" id="GO:0005525">
    <property type="term" value="F:GTP binding"/>
    <property type="evidence" value="ECO:0007669"/>
    <property type="project" value="UniProtKB-UniRule"/>
</dbReference>
<keyword evidence="9 10" id="KW-0342">GTP-binding</keyword>
<evidence type="ECO:0000256" key="10">
    <source>
        <dbReference type="HAMAP-Rule" id="MF_01820"/>
    </source>
</evidence>
<dbReference type="InterPro" id="IPR010914">
    <property type="entry name" value="RsgA_GTPase_dom"/>
</dbReference>
<dbReference type="GO" id="GO:0005737">
    <property type="term" value="C:cytoplasm"/>
    <property type="evidence" value="ECO:0007669"/>
    <property type="project" value="UniProtKB-SubCell"/>
</dbReference>
<evidence type="ECO:0000313" key="15">
    <source>
        <dbReference type="Proteomes" id="UP000239736"/>
    </source>
</evidence>
<feature type="domain" description="CP-type G" evidence="13">
    <location>
        <begin position="99"/>
        <end position="253"/>
    </location>
</feature>
<dbReference type="CDD" id="cd01854">
    <property type="entry name" value="YjeQ_EngC"/>
    <property type="match status" value="1"/>
</dbReference>
<dbReference type="NCBIfam" id="TIGR00157">
    <property type="entry name" value="ribosome small subunit-dependent GTPase A"/>
    <property type="match status" value="1"/>
</dbReference>
<comment type="subcellular location">
    <subcellularLocation>
        <location evidence="10">Cytoplasm</location>
    </subcellularLocation>
</comment>
<feature type="domain" description="EngC GTPase" evidence="12">
    <location>
        <begin position="105"/>
        <end position="251"/>
    </location>
</feature>
<keyword evidence="8 10" id="KW-0694">RNA-binding</keyword>
<keyword evidence="6 10" id="KW-0378">Hydrolase</keyword>
<dbReference type="EMBL" id="PRDS01000001">
    <property type="protein sequence ID" value="PPB82185.1"/>
    <property type="molecule type" value="Genomic_DNA"/>
</dbReference>
<keyword evidence="2 10" id="KW-0690">Ribosome biogenesis</keyword>
<keyword evidence="7 10" id="KW-0862">Zinc</keyword>
<comment type="subunit">
    <text evidence="10">Monomer. Associates with 30S ribosomal subunit, binds 16S rRNA.</text>
</comment>
<evidence type="ECO:0000256" key="3">
    <source>
        <dbReference type="ARBA" id="ARBA00022723"/>
    </source>
</evidence>
<evidence type="ECO:0000256" key="9">
    <source>
        <dbReference type="ARBA" id="ARBA00023134"/>
    </source>
</evidence>
<dbReference type="HAMAP" id="MF_01820">
    <property type="entry name" value="GTPase_RsgA"/>
    <property type="match status" value="1"/>
</dbReference>
<comment type="function">
    <text evidence="10">One of several proteins that assist in the late maturation steps of the functional core of the 30S ribosomal subunit. Helps release RbfA from mature subunits. May play a role in the assembly of ribosomal proteins into the subunit. Circularly permuted GTPase that catalyzes slow GTP hydrolysis, GTPase activity is stimulated by the 30S ribosomal subunit.</text>
</comment>
<evidence type="ECO:0000256" key="2">
    <source>
        <dbReference type="ARBA" id="ARBA00022517"/>
    </source>
</evidence>
<sequence>MTAQPPSLIDMGWGDDLAAHLSTDEAARLHPARVIGVNRDRIDALGPQGAVTLFLPPDLPAGELAVGDWIVYAPETQRVERVLPRRSRIFRRAAGDGTREQLIVANVDTLFIVSSCTLEFNEARIERYLVLANAGGVPPVLVLTKADMCPDPRRYLDRLAAIAPGVPAMAVNAKAPDVAGRLREWCGPGQTVAFIGMSGVGKSTLASALTGLRIEIGAVREEDMRGRHTTTARRMYPVPGGGWLIDTPGMREIRLGGMAQAIDATFPEILQAARNCHFSDCMHGPEPGCAVQEAVASGQVDPARLERWRKLREEDAEVAKSVPPRIRRERAESTKRAARPTPRRPRSG</sequence>
<evidence type="ECO:0000256" key="7">
    <source>
        <dbReference type="ARBA" id="ARBA00022833"/>
    </source>
</evidence>
<dbReference type="OrthoDB" id="9809485at2"/>
<feature type="binding site" evidence="10">
    <location>
        <position position="283"/>
    </location>
    <ligand>
        <name>Zn(2+)</name>
        <dbReference type="ChEBI" id="CHEBI:29105"/>
    </ligand>
</feature>
<feature type="compositionally biased region" description="Basic residues" evidence="11">
    <location>
        <begin position="336"/>
        <end position="348"/>
    </location>
</feature>
<keyword evidence="3 10" id="KW-0479">Metal-binding</keyword>
<evidence type="ECO:0000256" key="5">
    <source>
        <dbReference type="ARBA" id="ARBA00022741"/>
    </source>
</evidence>
<feature type="region of interest" description="Disordered" evidence="11">
    <location>
        <begin position="312"/>
        <end position="348"/>
    </location>
</feature>
<organism evidence="14 15">
    <name type="scientific">Albidovulum inexpectatum</name>
    <dbReference type="NCBI Taxonomy" id="196587"/>
    <lineage>
        <taxon>Bacteria</taxon>
        <taxon>Pseudomonadati</taxon>
        <taxon>Pseudomonadota</taxon>
        <taxon>Alphaproteobacteria</taxon>
        <taxon>Rhodobacterales</taxon>
        <taxon>Paracoccaceae</taxon>
        <taxon>Albidovulum</taxon>
    </lineage>
</organism>
<dbReference type="PROSITE" id="PS51721">
    <property type="entry name" value="G_CP"/>
    <property type="match status" value="1"/>
</dbReference>
<feature type="binding site" evidence="10">
    <location>
        <position position="276"/>
    </location>
    <ligand>
        <name>Zn(2+)</name>
        <dbReference type="ChEBI" id="CHEBI:29105"/>
    </ligand>
</feature>
<dbReference type="PROSITE" id="PS50936">
    <property type="entry name" value="ENGC_GTPASE"/>
    <property type="match status" value="1"/>
</dbReference>
<dbReference type="PANTHER" id="PTHR32120">
    <property type="entry name" value="SMALL RIBOSOMAL SUBUNIT BIOGENESIS GTPASE RSGA"/>
    <property type="match status" value="1"/>
</dbReference>
<gene>
    <name evidence="10" type="primary">rsgA</name>
    <name evidence="14" type="ORF">LV82_00108</name>
</gene>
<evidence type="ECO:0000256" key="11">
    <source>
        <dbReference type="SAM" id="MobiDB-lite"/>
    </source>
</evidence>
<dbReference type="GO" id="GO:0046872">
    <property type="term" value="F:metal ion binding"/>
    <property type="evidence" value="ECO:0007669"/>
    <property type="project" value="UniProtKB-KW"/>
</dbReference>
<dbReference type="PANTHER" id="PTHR32120:SF10">
    <property type="entry name" value="SMALL RIBOSOMAL SUBUNIT BIOGENESIS GTPASE RSGA"/>
    <property type="match status" value="1"/>
</dbReference>
<evidence type="ECO:0000256" key="8">
    <source>
        <dbReference type="ARBA" id="ARBA00022884"/>
    </source>
</evidence>
<dbReference type="GO" id="GO:0042274">
    <property type="term" value="P:ribosomal small subunit biogenesis"/>
    <property type="evidence" value="ECO:0007669"/>
    <property type="project" value="UniProtKB-UniRule"/>
</dbReference>
<feature type="binding site" evidence="10">
    <location>
        <begin position="196"/>
        <end position="204"/>
    </location>
    <ligand>
        <name>GTP</name>
        <dbReference type="ChEBI" id="CHEBI:37565"/>
    </ligand>
</feature>
<dbReference type="GO" id="GO:0019843">
    <property type="term" value="F:rRNA binding"/>
    <property type="evidence" value="ECO:0007669"/>
    <property type="project" value="UniProtKB-KW"/>
</dbReference>
<dbReference type="AlphaFoldDB" id="A0A2S5JLR5"/>
<dbReference type="InterPro" id="IPR027417">
    <property type="entry name" value="P-loop_NTPase"/>
</dbReference>
<protein>
    <recommendedName>
        <fullName evidence="10">Small ribosomal subunit biogenesis GTPase RsgA</fullName>
        <ecNumber evidence="10">3.6.1.-</ecNumber>
    </recommendedName>
</protein>
<dbReference type="Gene3D" id="1.10.40.50">
    <property type="entry name" value="Probable gtpase engc, domain 3"/>
    <property type="match status" value="1"/>
</dbReference>
<dbReference type="EC" id="3.6.1.-" evidence="10"/>
<keyword evidence="4 10" id="KW-0699">rRNA-binding</keyword>
<feature type="binding site" evidence="10">
    <location>
        <position position="281"/>
    </location>
    <ligand>
        <name>Zn(2+)</name>
        <dbReference type="ChEBI" id="CHEBI:29105"/>
    </ligand>
</feature>
<keyword evidence="1 10" id="KW-0963">Cytoplasm</keyword>
<dbReference type="RefSeq" id="WP_104068770.1">
    <property type="nucleotide sequence ID" value="NZ_PRDS01000001.1"/>
</dbReference>
<keyword evidence="5 10" id="KW-0547">Nucleotide-binding</keyword>
<dbReference type="Pfam" id="PF03193">
    <property type="entry name" value="RsgA_GTPase"/>
    <property type="match status" value="1"/>
</dbReference>